<evidence type="ECO:0000313" key="1">
    <source>
        <dbReference type="EMBL" id="GCE13252.1"/>
    </source>
</evidence>
<protein>
    <submittedName>
        <fullName evidence="1">Uncharacterized protein</fullName>
    </submittedName>
</protein>
<organism evidence="1 2">
    <name type="scientific">Tengunoibacter tsumagoiensis</name>
    <dbReference type="NCBI Taxonomy" id="2014871"/>
    <lineage>
        <taxon>Bacteria</taxon>
        <taxon>Bacillati</taxon>
        <taxon>Chloroflexota</taxon>
        <taxon>Ktedonobacteria</taxon>
        <taxon>Ktedonobacterales</taxon>
        <taxon>Dictyobacteraceae</taxon>
        <taxon>Tengunoibacter</taxon>
    </lineage>
</organism>
<comment type="caution">
    <text evidence="1">The sequence shown here is derived from an EMBL/GenBank/DDBJ whole genome shotgun (WGS) entry which is preliminary data.</text>
</comment>
<dbReference type="AlphaFoldDB" id="A0A402A2F8"/>
<keyword evidence="2" id="KW-1185">Reference proteome</keyword>
<dbReference type="EMBL" id="BIFR01000001">
    <property type="protein sequence ID" value="GCE13252.1"/>
    <property type="molecule type" value="Genomic_DNA"/>
</dbReference>
<name>A0A402A2F8_9CHLR</name>
<proteinExistence type="predicted"/>
<reference evidence="2" key="1">
    <citation type="submission" date="2018-12" db="EMBL/GenBank/DDBJ databases">
        <title>Tengunoibacter tsumagoiensis gen. nov., sp. nov., Dictyobacter kobayashii sp. nov., D. alpinus sp. nov., and D. joshuensis sp. nov. and description of Dictyobacteraceae fam. nov. within the order Ktedonobacterales isolated from Tengu-no-mugimeshi.</title>
        <authorList>
            <person name="Wang C.M."/>
            <person name="Zheng Y."/>
            <person name="Sakai Y."/>
            <person name="Toyoda A."/>
            <person name="Minakuchi Y."/>
            <person name="Abe K."/>
            <person name="Yokota A."/>
            <person name="Yabe S."/>
        </authorList>
    </citation>
    <scope>NUCLEOTIDE SEQUENCE [LARGE SCALE GENOMIC DNA]</scope>
    <source>
        <strain evidence="2">Uno3</strain>
    </source>
</reference>
<gene>
    <name evidence="1" type="ORF">KTT_31110</name>
</gene>
<evidence type="ECO:0000313" key="2">
    <source>
        <dbReference type="Proteomes" id="UP000287352"/>
    </source>
</evidence>
<sequence>MLILLFERLYTKGKSSMEKKTENGAISTPVWVAPTLEVIAVSLECTAYANASEPQE</sequence>
<dbReference type="Proteomes" id="UP000287352">
    <property type="component" value="Unassembled WGS sequence"/>
</dbReference>
<accession>A0A402A2F8</accession>